<dbReference type="EMBL" id="PDNA01000006">
    <property type="protein sequence ID" value="PGH27510.1"/>
    <property type="molecule type" value="Genomic_DNA"/>
</dbReference>
<dbReference type="OrthoDB" id="4388755at2759"/>
<sequence>MLLFNTFLLAILATTAESKIDTSCTAFQSRGLAKSIWQYYRFYDFRNIGRSGSYNEPTVDSKTARIVTDRSWTDDWYLRDYPRKSPAPPIIPVDFIPERVNITNSTDDSRDYSTFLTLSSARIDDETQEGGEITFKEFNVTAASIRVYARVHGIRGACAGIFTYLNDTQESDIEIFTKDPQNIIHYSNQPASTGEPDWTPIPGATVNRTMPDDTKWTDWHMHRLDWIPDRSVFFVNGHQINTTTLHVPVASPPSGIYIDMWGSNSSWVGEMPIGGEAWFDIQWIELLFNASTPSPRAKDREQKLCTPDSDMEVSLGVGLASMKDSWMLTLFSFILTVFIWY</sequence>
<dbReference type="Gene3D" id="2.60.120.200">
    <property type="match status" value="1"/>
</dbReference>
<feature type="signal peptide" evidence="1">
    <location>
        <begin position="1"/>
        <end position="18"/>
    </location>
</feature>
<dbReference type="STRING" id="1447883.A0A2B7Z282"/>
<gene>
    <name evidence="3" type="ORF">AJ80_00751</name>
</gene>
<protein>
    <recommendedName>
        <fullName evidence="2">GH16 domain-containing protein</fullName>
    </recommendedName>
</protein>
<keyword evidence="1" id="KW-0732">Signal</keyword>
<comment type="caution">
    <text evidence="3">The sequence shown here is derived from an EMBL/GenBank/DDBJ whole genome shotgun (WGS) entry which is preliminary data.</text>
</comment>
<dbReference type="PANTHER" id="PTHR38121">
    <property type="entry name" value="GH16 DOMAIN-CONTAINING PROTEIN"/>
    <property type="match status" value="1"/>
</dbReference>
<dbReference type="InterPro" id="IPR013320">
    <property type="entry name" value="ConA-like_dom_sf"/>
</dbReference>
<accession>A0A2B7Z282</accession>
<feature type="domain" description="GH16" evidence="2">
    <location>
        <begin position="74"/>
        <end position="292"/>
    </location>
</feature>
<dbReference type="GO" id="GO:0005975">
    <property type="term" value="P:carbohydrate metabolic process"/>
    <property type="evidence" value="ECO:0007669"/>
    <property type="project" value="InterPro"/>
</dbReference>
<evidence type="ECO:0000256" key="1">
    <source>
        <dbReference type="SAM" id="SignalP"/>
    </source>
</evidence>
<dbReference type="AlphaFoldDB" id="A0A2B7Z282"/>
<evidence type="ECO:0000313" key="4">
    <source>
        <dbReference type="Proteomes" id="UP000224634"/>
    </source>
</evidence>
<feature type="chain" id="PRO_5012428400" description="GH16 domain-containing protein" evidence="1">
    <location>
        <begin position="19"/>
        <end position="341"/>
    </location>
</feature>
<evidence type="ECO:0000259" key="2">
    <source>
        <dbReference type="PROSITE" id="PS51762"/>
    </source>
</evidence>
<organism evidence="3 4">
    <name type="scientific">Polytolypa hystricis (strain UAMH7299)</name>
    <dbReference type="NCBI Taxonomy" id="1447883"/>
    <lineage>
        <taxon>Eukaryota</taxon>
        <taxon>Fungi</taxon>
        <taxon>Dikarya</taxon>
        <taxon>Ascomycota</taxon>
        <taxon>Pezizomycotina</taxon>
        <taxon>Eurotiomycetes</taxon>
        <taxon>Eurotiomycetidae</taxon>
        <taxon>Onygenales</taxon>
        <taxon>Onygenales incertae sedis</taxon>
        <taxon>Polytolypa</taxon>
    </lineage>
</organism>
<dbReference type="CDD" id="cd00413">
    <property type="entry name" value="Glyco_hydrolase_16"/>
    <property type="match status" value="1"/>
</dbReference>
<keyword evidence="4" id="KW-1185">Reference proteome</keyword>
<dbReference type="PANTHER" id="PTHR38121:SF4">
    <property type="entry name" value="GH16 DOMAIN-CONTAINING PROTEIN-RELATED"/>
    <property type="match status" value="1"/>
</dbReference>
<evidence type="ECO:0000313" key="3">
    <source>
        <dbReference type="EMBL" id="PGH27510.1"/>
    </source>
</evidence>
<dbReference type="InterPro" id="IPR000757">
    <property type="entry name" value="Beta-glucanase-like"/>
</dbReference>
<dbReference type="Proteomes" id="UP000224634">
    <property type="component" value="Unassembled WGS sequence"/>
</dbReference>
<reference evidence="3 4" key="1">
    <citation type="submission" date="2017-10" db="EMBL/GenBank/DDBJ databases">
        <title>Comparative genomics in systemic dimorphic fungi from Ajellomycetaceae.</title>
        <authorList>
            <person name="Munoz J.F."/>
            <person name="Mcewen J.G."/>
            <person name="Clay O.K."/>
            <person name="Cuomo C.A."/>
        </authorList>
    </citation>
    <scope>NUCLEOTIDE SEQUENCE [LARGE SCALE GENOMIC DNA]</scope>
    <source>
        <strain evidence="3 4">UAMH7299</strain>
    </source>
</reference>
<dbReference type="PROSITE" id="PS51762">
    <property type="entry name" value="GH16_2"/>
    <property type="match status" value="1"/>
</dbReference>
<name>A0A2B7Z282_POLH7</name>
<dbReference type="SUPFAM" id="SSF49899">
    <property type="entry name" value="Concanavalin A-like lectins/glucanases"/>
    <property type="match status" value="1"/>
</dbReference>
<proteinExistence type="predicted"/>
<dbReference type="GO" id="GO:0004553">
    <property type="term" value="F:hydrolase activity, hydrolyzing O-glycosyl compounds"/>
    <property type="evidence" value="ECO:0007669"/>
    <property type="project" value="InterPro"/>
</dbReference>